<name>A0A561E068_9BACI</name>
<dbReference type="AlphaFoldDB" id="A0A561E068"/>
<protein>
    <submittedName>
        <fullName evidence="1">Uncharacterized protein</fullName>
    </submittedName>
</protein>
<proteinExistence type="predicted"/>
<sequence length="35" mass="4104">MEMRFNWTEQDNYSHSLALEEALKEAEFPVDGDNS</sequence>
<reference evidence="1 2" key="1">
    <citation type="submission" date="2019-06" db="EMBL/GenBank/DDBJ databases">
        <title>Sorghum-associated microbial communities from plants grown in Nebraska, USA.</title>
        <authorList>
            <person name="Schachtman D."/>
        </authorList>
    </citation>
    <scope>NUCLEOTIDE SEQUENCE [LARGE SCALE GENOMIC DNA]</scope>
    <source>
        <strain evidence="1 2">2482</strain>
    </source>
</reference>
<organism evidence="1 2">
    <name type="scientific">Neobacillus bataviensis</name>
    <dbReference type="NCBI Taxonomy" id="220685"/>
    <lineage>
        <taxon>Bacteria</taxon>
        <taxon>Bacillati</taxon>
        <taxon>Bacillota</taxon>
        <taxon>Bacilli</taxon>
        <taxon>Bacillales</taxon>
        <taxon>Bacillaceae</taxon>
        <taxon>Neobacillus</taxon>
    </lineage>
</organism>
<evidence type="ECO:0000313" key="2">
    <source>
        <dbReference type="Proteomes" id="UP000319671"/>
    </source>
</evidence>
<keyword evidence="2" id="KW-1185">Reference proteome</keyword>
<dbReference type="EMBL" id="VIVN01000001">
    <property type="protein sequence ID" value="TWE09018.1"/>
    <property type="molecule type" value="Genomic_DNA"/>
</dbReference>
<dbReference type="Proteomes" id="UP000319671">
    <property type="component" value="Unassembled WGS sequence"/>
</dbReference>
<accession>A0A561E068</accession>
<evidence type="ECO:0000313" key="1">
    <source>
        <dbReference type="EMBL" id="TWE09018.1"/>
    </source>
</evidence>
<comment type="caution">
    <text evidence="1">The sequence shown here is derived from an EMBL/GenBank/DDBJ whole genome shotgun (WGS) entry which is preliminary data.</text>
</comment>
<gene>
    <name evidence="1" type="ORF">FB550_1011050</name>
</gene>